<name>A0ABQ3E800_9ACTN</name>
<dbReference type="NCBIfam" id="TIGR02246">
    <property type="entry name" value="SgcJ/EcaC family oxidoreductase"/>
    <property type="match status" value="1"/>
</dbReference>
<gene>
    <name evidence="2" type="ORF">GCM10010346_60930</name>
</gene>
<comment type="caution">
    <text evidence="2">The sequence shown here is derived from an EMBL/GenBank/DDBJ whole genome shotgun (WGS) entry which is preliminary data.</text>
</comment>
<keyword evidence="3" id="KW-1185">Reference proteome</keyword>
<feature type="domain" description="DUF4440" evidence="1">
    <location>
        <begin position="22"/>
        <end position="128"/>
    </location>
</feature>
<reference evidence="3" key="1">
    <citation type="journal article" date="2019" name="Int. J. Syst. Evol. Microbiol.">
        <title>The Global Catalogue of Microorganisms (GCM) 10K type strain sequencing project: providing services to taxonomists for standard genome sequencing and annotation.</title>
        <authorList>
            <consortium name="The Broad Institute Genomics Platform"/>
            <consortium name="The Broad Institute Genome Sequencing Center for Infectious Disease"/>
            <person name="Wu L."/>
            <person name="Ma J."/>
        </authorList>
    </citation>
    <scope>NUCLEOTIDE SEQUENCE [LARGE SCALE GENOMIC DNA]</scope>
    <source>
        <strain evidence="3">JCM 4737</strain>
    </source>
</reference>
<dbReference type="Pfam" id="PF14534">
    <property type="entry name" value="DUF4440"/>
    <property type="match status" value="1"/>
</dbReference>
<dbReference type="InterPro" id="IPR032710">
    <property type="entry name" value="NTF2-like_dom_sf"/>
</dbReference>
<dbReference type="InterPro" id="IPR011944">
    <property type="entry name" value="Steroid_delta5-4_isomerase"/>
</dbReference>
<evidence type="ECO:0000259" key="1">
    <source>
        <dbReference type="Pfam" id="PF14534"/>
    </source>
</evidence>
<evidence type="ECO:0000313" key="3">
    <source>
        <dbReference type="Proteomes" id="UP000599437"/>
    </source>
</evidence>
<proteinExistence type="predicted"/>
<dbReference type="InterPro" id="IPR027843">
    <property type="entry name" value="DUF4440"/>
</dbReference>
<protein>
    <recommendedName>
        <fullName evidence="1">DUF4440 domain-containing protein</fullName>
    </recommendedName>
</protein>
<accession>A0ABQ3E800</accession>
<dbReference type="Proteomes" id="UP000599437">
    <property type="component" value="Unassembled WGS sequence"/>
</dbReference>
<organism evidence="2 3">
    <name type="scientific">Streptomyces chryseus</name>
    <dbReference type="NCBI Taxonomy" id="68186"/>
    <lineage>
        <taxon>Bacteria</taxon>
        <taxon>Bacillati</taxon>
        <taxon>Actinomycetota</taxon>
        <taxon>Actinomycetes</taxon>
        <taxon>Kitasatosporales</taxon>
        <taxon>Streptomycetaceae</taxon>
        <taxon>Streptomyces</taxon>
    </lineage>
</organism>
<dbReference type="SUPFAM" id="SSF54427">
    <property type="entry name" value="NTF2-like"/>
    <property type="match status" value="1"/>
</dbReference>
<evidence type="ECO:0000313" key="2">
    <source>
        <dbReference type="EMBL" id="GHB29265.1"/>
    </source>
</evidence>
<dbReference type="Gene3D" id="3.10.450.50">
    <property type="match status" value="1"/>
</dbReference>
<dbReference type="EMBL" id="BMVO01000034">
    <property type="protein sequence ID" value="GHB29265.1"/>
    <property type="molecule type" value="Genomic_DNA"/>
</dbReference>
<sequence length="137" mass="14798">MTMPNTTGSAHPDQASAAAVPQRIVAAWASHDAKKFAAIFTEKCTMILPETFKKGREAVEEFMTEAFAGPYKGTRVTGEPISVEFLSPDSAVLVTAGGILLPGEKEVSTERSIRATWVVVKEGTRWQLAAYQNTPVN</sequence>